<name>A0A380GN71_9STAP</name>
<accession>A0A380GN71</accession>
<dbReference type="Proteomes" id="UP000254412">
    <property type="component" value="Unassembled WGS sequence"/>
</dbReference>
<reference evidence="1 2" key="1">
    <citation type="submission" date="2018-06" db="EMBL/GenBank/DDBJ databases">
        <authorList>
            <consortium name="Pathogen Informatics"/>
            <person name="Doyle S."/>
        </authorList>
    </citation>
    <scope>NUCLEOTIDE SEQUENCE [LARGE SCALE GENOMIC DNA]</scope>
    <source>
        <strain evidence="1 2">NCTC13834</strain>
    </source>
</reference>
<organism evidence="1 2">
    <name type="scientific">Staphylococcus nepalensis</name>
    <dbReference type="NCBI Taxonomy" id="214473"/>
    <lineage>
        <taxon>Bacteria</taxon>
        <taxon>Bacillati</taxon>
        <taxon>Bacillota</taxon>
        <taxon>Bacilli</taxon>
        <taxon>Bacillales</taxon>
        <taxon>Staphylococcaceae</taxon>
        <taxon>Staphylococcus</taxon>
    </lineage>
</organism>
<dbReference type="EMBL" id="UHDS01000001">
    <property type="protein sequence ID" value="SUM55213.1"/>
    <property type="molecule type" value="Genomic_DNA"/>
</dbReference>
<gene>
    <name evidence="1" type="ORF">NCTC13834_01576</name>
</gene>
<proteinExistence type="predicted"/>
<dbReference type="AlphaFoldDB" id="A0A380GN71"/>
<protein>
    <submittedName>
        <fullName evidence="1">Uncharacterized protein</fullName>
    </submittedName>
</protein>
<sequence length="194" mass="22737">MQWGEKMKKIIISLVLIVLLVALVLSIKSLYETKQINYQSVNQPSQNNETKNKHNSQYPSPQIDVLSQVFSENFMNRDVRNQYMHISKGMSKSKVERYYGNSEEHLKINNLKTQKYGNIAIYYQNDKVQRFFVIPNNVYIQAFTQVHGNRDKNYNNGTMIYDDNPFNQFSVKVYFDPNGQIKAIENVNQVSLSY</sequence>
<evidence type="ECO:0000313" key="1">
    <source>
        <dbReference type="EMBL" id="SUM55213.1"/>
    </source>
</evidence>
<evidence type="ECO:0000313" key="2">
    <source>
        <dbReference type="Proteomes" id="UP000254412"/>
    </source>
</evidence>